<dbReference type="Proteomes" id="UP000784294">
    <property type="component" value="Unassembled WGS sequence"/>
</dbReference>
<dbReference type="AlphaFoldDB" id="A0A448XIT9"/>
<proteinExistence type="predicted"/>
<reference evidence="1" key="1">
    <citation type="submission" date="2018-11" db="EMBL/GenBank/DDBJ databases">
        <authorList>
            <consortium name="Pathogen Informatics"/>
        </authorList>
    </citation>
    <scope>NUCLEOTIDE SEQUENCE</scope>
</reference>
<evidence type="ECO:0000313" key="2">
    <source>
        <dbReference type="Proteomes" id="UP000784294"/>
    </source>
</evidence>
<evidence type="ECO:0000313" key="1">
    <source>
        <dbReference type="EMBL" id="VEL37678.1"/>
    </source>
</evidence>
<dbReference type="EMBL" id="CAAALY010255683">
    <property type="protein sequence ID" value="VEL37678.1"/>
    <property type="molecule type" value="Genomic_DNA"/>
</dbReference>
<organism evidence="1 2">
    <name type="scientific">Protopolystoma xenopodis</name>
    <dbReference type="NCBI Taxonomy" id="117903"/>
    <lineage>
        <taxon>Eukaryota</taxon>
        <taxon>Metazoa</taxon>
        <taxon>Spiralia</taxon>
        <taxon>Lophotrochozoa</taxon>
        <taxon>Platyhelminthes</taxon>
        <taxon>Monogenea</taxon>
        <taxon>Polyopisthocotylea</taxon>
        <taxon>Polystomatidea</taxon>
        <taxon>Polystomatidae</taxon>
        <taxon>Protopolystoma</taxon>
    </lineage>
</organism>
<name>A0A448XIT9_9PLAT</name>
<gene>
    <name evidence="1" type="ORF">PXEA_LOCUS31118</name>
</gene>
<protein>
    <submittedName>
        <fullName evidence="1">Uncharacterized protein</fullName>
    </submittedName>
</protein>
<keyword evidence="2" id="KW-1185">Reference proteome</keyword>
<sequence length="99" mass="11046">MATLRTPHWPSHCPLSLCWECSSEVCHIVTPSSFPRSYHSLSLAPLLEPQGKAAGRMRDGNCGNRQCTCKYQSAPEVYSRTLDLATRSHHAAKARYTID</sequence>
<accession>A0A448XIT9</accession>
<comment type="caution">
    <text evidence="1">The sequence shown here is derived from an EMBL/GenBank/DDBJ whole genome shotgun (WGS) entry which is preliminary data.</text>
</comment>